<dbReference type="Proteomes" id="UP000663920">
    <property type="component" value="Chromosome"/>
</dbReference>
<proteinExistence type="predicted"/>
<dbReference type="Pfam" id="PF19868">
    <property type="entry name" value="DUF6341"/>
    <property type="match status" value="1"/>
</dbReference>
<gene>
    <name evidence="2" type="ORF">J3359_07975</name>
</gene>
<keyword evidence="1" id="KW-1133">Transmembrane helix</keyword>
<evidence type="ECO:0008006" key="4">
    <source>
        <dbReference type="Google" id="ProtNLM"/>
    </source>
</evidence>
<feature type="transmembrane region" description="Helical" evidence="1">
    <location>
        <begin position="7"/>
        <end position="25"/>
    </location>
</feature>
<dbReference type="InterPro" id="IPR045922">
    <property type="entry name" value="DUF6341"/>
</dbReference>
<keyword evidence="3" id="KW-1185">Reference proteome</keyword>
<sequence length="73" mass="8763">MIASNIFRWIGSLFTDLLFIPFEWLRTSVAHADFGWWVSNAVNWFFLLVLLVLFAYWMKESKRFVREGTEDRA</sequence>
<organism evidence="2 3">
    <name type="scientific">Polaribacter cellanae</name>
    <dbReference type="NCBI Taxonomy" id="2818493"/>
    <lineage>
        <taxon>Bacteria</taxon>
        <taxon>Pseudomonadati</taxon>
        <taxon>Bacteroidota</taxon>
        <taxon>Flavobacteriia</taxon>
        <taxon>Flavobacteriales</taxon>
        <taxon>Flavobacteriaceae</taxon>
    </lineage>
</organism>
<dbReference type="RefSeq" id="WP_208080171.1">
    <property type="nucleotide sequence ID" value="NZ_CP071869.1"/>
</dbReference>
<evidence type="ECO:0000256" key="1">
    <source>
        <dbReference type="SAM" id="Phobius"/>
    </source>
</evidence>
<evidence type="ECO:0000313" key="3">
    <source>
        <dbReference type="Proteomes" id="UP000663920"/>
    </source>
</evidence>
<dbReference type="EMBL" id="CP071869">
    <property type="protein sequence ID" value="QTE24188.1"/>
    <property type="molecule type" value="Genomic_DNA"/>
</dbReference>
<evidence type="ECO:0000313" key="2">
    <source>
        <dbReference type="EMBL" id="QTE24188.1"/>
    </source>
</evidence>
<accession>A0A975CR61</accession>
<name>A0A975CR61_9FLAO</name>
<protein>
    <recommendedName>
        <fullName evidence="4">Uracil phosphoribosyltransferase</fullName>
    </recommendedName>
</protein>
<keyword evidence="1" id="KW-0472">Membrane</keyword>
<reference evidence="2 3" key="1">
    <citation type="submission" date="2021-03" db="EMBL/GenBank/DDBJ databases">
        <title>Complete genome of Polaribacter_sp.SM13.</title>
        <authorList>
            <person name="Jeong S.W."/>
            <person name="Bae J.W."/>
        </authorList>
    </citation>
    <scope>NUCLEOTIDE SEQUENCE [LARGE SCALE GENOMIC DNA]</scope>
    <source>
        <strain evidence="2 3">SM13</strain>
    </source>
</reference>
<keyword evidence="1" id="KW-0812">Transmembrane</keyword>
<dbReference type="AlphaFoldDB" id="A0A975CR61"/>
<feature type="transmembrane region" description="Helical" evidence="1">
    <location>
        <begin position="37"/>
        <end position="57"/>
    </location>
</feature>
<dbReference type="KEGG" id="pcea:J3359_07975"/>